<dbReference type="EMBL" id="JAKZEL010000024">
    <property type="protein sequence ID" value="KAI4530834.1"/>
    <property type="molecule type" value="Genomic_DNA"/>
</dbReference>
<accession>A0AAD4TR35</accession>
<evidence type="ECO:0000313" key="2">
    <source>
        <dbReference type="Proteomes" id="UP001214576"/>
    </source>
</evidence>
<proteinExistence type="predicted"/>
<dbReference type="Proteomes" id="UP001214576">
    <property type="component" value="Unassembled WGS sequence"/>
</dbReference>
<reference evidence="1" key="1">
    <citation type="submission" date="2022-03" db="EMBL/GenBank/DDBJ databases">
        <title>Genomic analyses of argali, domestic sheep and their hybrids provide insights into chromosomal evolution, heterosis and genetic basis of agronomic traits.</title>
        <authorList>
            <person name="Li M."/>
        </authorList>
    </citation>
    <scope>NUCLEOTIDE SEQUENCE</scope>
    <source>
        <strain evidence="1">CAU-MHL-2022a</strain>
        <tissue evidence="1">Skin</tissue>
    </source>
</reference>
<name>A0AAD4TR35_OVIAM</name>
<protein>
    <submittedName>
        <fullName evidence="1">Uncharacterized protein</fullName>
    </submittedName>
</protein>
<evidence type="ECO:0000313" key="1">
    <source>
        <dbReference type="EMBL" id="KAI4530834.1"/>
    </source>
</evidence>
<sequence>MIATCSDQVLLCLKQAIISRRRIWLQITEVFHSSCRFVSRLWTAVSSSTAASGESDTHQ</sequence>
<keyword evidence="2" id="KW-1185">Reference proteome</keyword>
<organism evidence="1 2">
    <name type="scientific">Ovis ammon polii</name>
    <dbReference type="NCBI Taxonomy" id="230172"/>
    <lineage>
        <taxon>Eukaryota</taxon>
        <taxon>Metazoa</taxon>
        <taxon>Chordata</taxon>
        <taxon>Craniata</taxon>
        <taxon>Vertebrata</taxon>
        <taxon>Euteleostomi</taxon>
        <taxon>Mammalia</taxon>
        <taxon>Eutheria</taxon>
        <taxon>Laurasiatheria</taxon>
        <taxon>Artiodactyla</taxon>
        <taxon>Ruminantia</taxon>
        <taxon>Pecora</taxon>
        <taxon>Bovidae</taxon>
        <taxon>Caprinae</taxon>
        <taxon>Ovis</taxon>
    </lineage>
</organism>
<comment type="caution">
    <text evidence="1">The sequence shown here is derived from an EMBL/GenBank/DDBJ whole genome shotgun (WGS) entry which is preliminary data.</text>
</comment>
<feature type="non-terminal residue" evidence="1">
    <location>
        <position position="1"/>
    </location>
</feature>
<gene>
    <name evidence="1" type="ORF">MG293_018692</name>
</gene>
<dbReference type="AlphaFoldDB" id="A0AAD4TR35"/>